<feature type="region of interest" description="Disordered" evidence="1">
    <location>
        <begin position="1"/>
        <end position="20"/>
    </location>
</feature>
<evidence type="ECO:0000313" key="4">
    <source>
        <dbReference type="EMBL" id="GKH03482.1"/>
    </source>
</evidence>
<name>A0AA37JNU3_9FIRM</name>
<dbReference type="AlphaFoldDB" id="A0AA37JNU3"/>
<evidence type="ECO:0000313" key="5">
    <source>
        <dbReference type="Proteomes" id="UP001055091"/>
    </source>
</evidence>
<accession>A0AA37JNU3</accession>
<dbReference type="EMBL" id="BQNJ01000001">
    <property type="protein sequence ID" value="GKG98918.1"/>
    <property type="molecule type" value="Genomic_DNA"/>
</dbReference>
<organism evidence="4 5">
    <name type="scientific">Hungatella hathewayi</name>
    <dbReference type="NCBI Taxonomy" id="154046"/>
    <lineage>
        <taxon>Bacteria</taxon>
        <taxon>Bacillati</taxon>
        <taxon>Bacillota</taxon>
        <taxon>Clostridia</taxon>
        <taxon>Lachnospirales</taxon>
        <taxon>Lachnospiraceae</taxon>
        <taxon>Hungatella</taxon>
    </lineage>
</organism>
<dbReference type="EMBL" id="BQNJ01000001">
    <property type="protein sequence ID" value="GKH00479.1"/>
    <property type="molecule type" value="Genomic_DNA"/>
</dbReference>
<evidence type="ECO:0000256" key="1">
    <source>
        <dbReference type="SAM" id="MobiDB-lite"/>
    </source>
</evidence>
<evidence type="ECO:0000313" key="2">
    <source>
        <dbReference type="EMBL" id="GKG98918.1"/>
    </source>
</evidence>
<proteinExistence type="predicted"/>
<evidence type="ECO:0000313" key="3">
    <source>
        <dbReference type="EMBL" id="GKH00479.1"/>
    </source>
</evidence>
<comment type="caution">
    <text evidence="4">The sequence shown here is derived from an EMBL/GenBank/DDBJ whole genome shotgun (WGS) entry which is preliminary data.</text>
</comment>
<reference evidence="4" key="1">
    <citation type="submission" date="2022-01" db="EMBL/GenBank/DDBJ databases">
        <title>Novel bile acid biosynthetic pathways are enriched in the microbiome of centenarians.</title>
        <authorList>
            <person name="Sato Y."/>
            <person name="Atarashi K."/>
            <person name="Plichta R.D."/>
            <person name="Arai Y."/>
            <person name="Sasajima S."/>
            <person name="Kearney M.S."/>
            <person name="Suda W."/>
            <person name="Takeshita K."/>
            <person name="Sasaki T."/>
            <person name="Okamoto S."/>
            <person name="Skelly N.A."/>
            <person name="Okamura Y."/>
            <person name="Vlamakis H."/>
            <person name="Li Y."/>
            <person name="Tanoue T."/>
            <person name="Takei H."/>
            <person name="Nittono H."/>
            <person name="Narushima S."/>
            <person name="Irie J."/>
            <person name="Itoh H."/>
            <person name="Moriya K."/>
            <person name="Sugiura Y."/>
            <person name="Suematsu M."/>
            <person name="Moritoki N."/>
            <person name="Shibata S."/>
            <person name="Littman R.D."/>
            <person name="Fischbach A.M."/>
            <person name="Uwamino Y."/>
            <person name="Inoue T."/>
            <person name="Honda A."/>
            <person name="Hattori M."/>
            <person name="Murai T."/>
            <person name="Xavier J.R."/>
            <person name="Hirose N."/>
            <person name="Honda K."/>
        </authorList>
    </citation>
    <scope>NUCLEOTIDE SEQUENCE</scope>
    <source>
        <strain evidence="4">CE91-St55</strain>
    </source>
</reference>
<protein>
    <submittedName>
        <fullName evidence="4">Uncharacterized protein</fullName>
    </submittedName>
</protein>
<gene>
    <name evidence="2" type="ORF">CE91St55_09000</name>
    <name evidence="3" type="ORF">CE91St55_24600</name>
    <name evidence="4" type="ORF">CE91St55_54630</name>
</gene>
<dbReference type="Proteomes" id="UP001055091">
    <property type="component" value="Unassembled WGS sequence"/>
</dbReference>
<dbReference type="EMBL" id="BQNJ01000002">
    <property type="protein sequence ID" value="GKH03482.1"/>
    <property type="molecule type" value="Genomic_DNA"/>
</dbReference>
<sequence>MSPIAAGLPEEDMVSDLPGNRGTVFADSESDLFKRALLRKHVNDCDSVIEG</sequence>